<dbReference type="EMBL" id="LR134363">
    <property type="protein sequence ID" value="VEG75885.1"/>
    <property type="molecule type" value="Genomic_DNA"/>
</dbReference>
<proteinExistence type="predicted"/>
<dbReference type="GO" id="GO:0016740">
    <property type="term" value="F:transferase activity"/>
    <property type="evidence" value="ECO:0007669"/>
    <property type="project" value="UniProtKB-KW"/>
</dbReference>
<name>A0A448KG53_9ACTO</name>
<sequence length="445" mass="48438">MRRALLQRVEERRPVRPSSVPLVILTDHYPFDVGEEFFEQEIGYLARAFERIWIVPIRAGAVKTRRLPPQATAVRLPGPARPWKQSLPRLLPQLAAGPGRIEVGNLRRSPTALVREAHYATDVLERTRALTRSRFYREDLVGGPMLVYAYWLHTAAGVAQMLKATHGAPVVAVSRAHAYDVDEADAAGGHLPGRRRLVRGLDEIYPISRYARSFLEPYRAGEGGAGIEIRHLGVPASPAGPAGGQAAEGRDPGLHLVSCSHLAPYKRVDRLADAVGVLSRHRPVRWTHIGERDEGRLDAMRDHAARVAPRARVELLGYQSNERTRELLASSGFTMLVNTSSGEGVPVSIMEAMSAGLPVVATDVGGTAEIVRDGRNGHLVPAAATPEDIARAIASIADAPPSQRAAMGAEARRTWDEEFNAERQYTAMAERLGRLAAALEAGARS</sequence>
<gene>
    <name evidence="3" type="ORF">NCTC11923_02563</name>
</gene>
<dbReference type="SUPFAM" id="SSF53756">
    <property type="entry name" value="UDP-Glycosyltransferase/glycogen phosphorylase"/>
    <property type="match status" value="1"/>
</dbReference>
<evidence type="ECO:0000313" key="4">
    <source>
        <dbReference type="Proteomes" id="UP000276899"/>
    </source>
</evidence>
<feature type="domain" description="Glycosyl transferase family 1" evidence="2">
    <location>
        <begin position="256"/>
        <end position="413"/>
    </location>
</feature>
<dbReference type="Pfam" id="PF00534">
    <property type="entry name" value="Glycos_transf_1"/>
    <property type="match status" value="1"/>
</dbReference>
<dbReference type="InterPro" id="IPR001296">
    <property type="entry name" value="Glyco_trans_1"/>
</dbReference>
<evidence type="ECO:0000313" key="3">
    <source>
        <dbReference type="EMBL" id="VEG75885.1"/>
    </source>
</evidence>
<dbReference type="PANTHER" id="PTHR12526">
    <property type="entry name" value="GLYCOSYLTRANSFERASE"/>
    <property type="match status" value="1"/>
</dbReference>
<organism evidence="3 4">
    <name type="scientific">Actinomyces slackii</name>
    <dbReference type="NCBI Taxonomy" id="52774"/>
    <lineage>
        <taxon>Bacteria</taxon>
        <taxon>Bacillati</taxon>
        <taxon>Actinomycetota</taxon>
        <taxon>Actinomycetes</taxon>
        <taxon>Actinomycetales</taxon>
        <taxon>Actinomycetaceae</taxon>
        <taxon>Actinomyces</taxon>
    </lineage>
</organism>
<evidence type="ECO:0000256" key="1">
    <source>
        <dbReference type="ARBA" id="ARBA00022679"/>
    </source>
</evidence>
<dbReference type="Proteomes" id="UP000276899">
    <property type="component" value="Chromosome"/>
</dbReference>
<dbReference type="STRING" id="1278298.GCA_000428685_00897"/>
<accession>A0A448KG53</accession>
<evidence type="ECO:0000259" key="2">
    <source>
        <dbReference type="Pfam" id="PF00534"/>
    </source>
</evidence>
<keyword evidence="4" id="KW-1185">Reference proteome</keyword>
<reference evidence="3 4" key="1">
    <citation type="submission" date="2018-12" db="EMBL/GenBank/DDBJ databases">
        <authorList>
            <consortium name="Pathogen Informatics"/>
        </authorList>
    </citation>
    <scope>NUCLEOTIDE SEQUENCE [LARGE SCALE GENOMIC DNA]</scope>
    <source>
        <strain evidence="3 4">NCTC11923</strain>
    </source>
</reference>
<dbReference type="AlphaFoldDB" id="A0A448KG53"/>
<dbReference type="Gene3D" id="3.40.50.2000">
    <property type="entry name" value="Glycogen Phosphorylase B"/>
    <property type="match status" value="1"/>
</dbReference>
<keyword evidence="1 3" id="KW-0808">Transferase</keyword>
<protein>
    <submittedName>
        <fullName evidence="3">Colanic acid biosynthesis glycosyltransferase WcaL</fullName>
    </submittedName>
</protein>
<dbReference type="KEGG" id="asla:NCTC11923_02563"/>